<keyword evidence="4 6" id="KW-0472">Membrane</keyword>
<keyword evidence="3 6" id="KW-1133">Transmembrane helix</keyword>
<keyword evidence="2 6" id="KW-0812">Transmembrane</keyword>
<feature type="transmembrane region" description="Helical" evidence="6">
    <location>
        <begin position="110"/>
        <end position="129"/>
    </location>
</feature>
<organism evidence="7 8">
    <name type="scientific">Paxillus rubicundulus Ve08.2h10</name>
    <dbReference type="NCBI Taxonomy" id="930991"/>
    <lineage>
        <taxon>Eukaryota</taxon>
        <taxon>Fungi</taxon>
        <taxon>Dikarya</taxon>
        <taxon>Basidiomycota</taxon>
        <taxon>Agaricomycotina</taxon>
        <taxon>Agaricomycetes</taxon>
        <taxon>Agaricomycetidae</taxon>
        <taxon>Boletales</taxon>
        <taxon>Paxilineae</taxon>
        <taxon>Paxillaceae</taxon>
        <taxon>Paxillus</taxon>
    </lineage>
</organism>
<dbReference type="HOGENOM" id="CLU_027089_2_0_1"/>
<evidence type="ECO:0000256" key="6">
    <source>
        <dbReference type="SAM" id="Phobius"/>
    </source>
</evidence>
<comment type="subcellular location">
    <subcellularLocation>
        <location evidence="1">Membrane</location>
        <topology evidence="1">Multi-pass membrane protein</topology>
    </subcellularLocation>
</comment>
<dbReference type="OrthoDB" id="448280at2759"/>
<dbReference type="PANTHER" id="PTHR11040">
    <property type="entry name" value="ZINC/IRON TRANSPORTER"/>
    <property type="match status" value="1"/>
</dbReference>
<evidence type="ECO:0000256" key="3">
    <source>
        <dbReference type="ARBA" id="ARBA00022989"/>
    </source>
</evidence>
<dbReference type="Proteomes" id="UP000054538">
    <property type="component" value="Unassembled WGS sequence"/>
</dbReference>
<dbReference type="InterPro" id="IPR003689">
    <property type="entry name" value="ZIP"/>
</dbReference>
<feature type="transmembrane region" description="Helical" evidence="6">
    <location>
        <begin position="378"/>
        <end position="401"/>
    </location>
</feature>
<feature type="transmembrane region" description="Helical" evidence="6">
    <location>
        <begin position="483"/>
        <end position="508"/>
    </location>
</feature>
<dbReference type="GO" id="GO:0005385">
    <property type="term" value="F:zinc ion transmembrane transporter activity"/>
    <property type="evidence" value="ECO:0007669"/>
    <property type="project" value="TreeGrafter"/>
</dbReference>
<feature type="transmembrane region" description="Helical" evidence="6">
    <location>
        <begin position="448"/>
        <end position="471"/>
    </location>
</feature>
<name>A0A0D0DGE5_9AGAM</name>
<evidence type="ECO:0000256" key="1">
    <source>
        <dbReference type="ARBA" id="ARBA00004141"/>
    </source>
</evidence>
<evidence type="ECO:0000256" key="2">
    <source>
        <dbReference type="ARBA" id="ARBA00022692"/>
    </source>
</evidence>
<reference evidence="8" key="2">
    <citation type="submission" date="2015-01" db="EMBL/GenBank/DDBJ databases">
        <title>Evolutionary Origins and Diversification of the Mycorrhizal Mutualists.</title>
        <authorList>
            <consortium name="DOE Joint Genome Institute"/>
            <consortium name="Mycorrhizal Genomics Consortium"/>
            <person name="Kohler A."/>
            <person name="Kuo A."/>
            <person name="Nagy L.G."/>
            <person name="Floudas D."/>
            <person name="Copeland A."/>
            <person name="Barry K.W."/>
            <person name="Cichocki N."/>
            <person name="Veneault-Fourrey C."/>
            <person name="LaButti K."/>
            <person name="Lindquist E.A."/>
            <person name="Lipzen A."/>
            <person name="Lundell T."/>
            <person name="Morin E."/>
            <person name="Murat C."/>
            <person name="Riley R."/>
            <person name="Ohm R."/>
            <person name="Sun H."/>
            <person name="Tunlid A."/>
            <person name="Henrissat B."/>
            <person name="Grigoriev I.V."/>
            <person name="Hibbett D.S."/>
            <person name="Martin F."/>
        </authorList>
    </citation>
    <scope>NUCLEOTIDE SEQUENCE [LARGE SCALE GENOMIC DNA]</scope>
    <source>
        <strain evidence="8">Ve08.2h10</strain>
    </source>
</reference>
<evidence type="ECO:0000256" key="5">
    <source>
        <dbReference type="SAM" id="MobiDB-lite"/>
    </source>
</evidence>
<dbReference type="AlphaFoldDB" id="A0A0D0DGE5"/>
<keyword evidence="8" id="KW-1185">Reference proteome</keyword>
<dbReference type="GO" id="GO:0005886">
    <property type="term" value="C:plasma membrane"/>
    <property type="evidence" value="ECO:0007669"/>
    <property type="project" value="TreeGrafter"/>
</dbReference>
<dbReference type="Pfam" id="PF02535">
    <property type="entry name" value="Zip"/>
    <property type="match status" value="1"/>
</dbReference>
<dbReference type="PANTHER" id="PTHR11040:SF44">
    <property type="entry name" value="PROTEIN ZNTC-RELATED"/>
    <property type="match status" value="1"/>
</dbReference>
<feature type="transmembrane region" description="Helical" evidence="6">
    <location>
        <begin position="183"/>
        <end position="202"/>
    </location>
</feature>
<dbReference type="EMBL" id="KN824958">
    <property type="protein sequence ID" value="KIK96962.1"/>
    <property type="molecule type" value="Genomic_DNA"/>
</dbReference>
<evidence type="ECO:0000313" key="8">
    <source>
        <dbReference type="Proteomes" id="UP000054538"/>
    </source>
</evidence>
<gene>
    <name evidence="7" type="ORF">PAXRUDRAFT_825400</name>
</gene>
<feature type="transmembrane region" description="Helical" evidence="6">
    <location>
        <begin position="141"/>
        <end position="163"/>
    </location>
</feature>
<feature type="transmembrane region" description="Helical" evidence="6">
    <location>
        <begin position="520"/>
        <end position="538"/>
    </location>
</feature>
<accession>A0A0D0DGE5</accession>
<protein>
    <submittedName>
        <fullName evidence="7">Unplaced genomic scaffold scaffold_136, whole genome shotgun sequence</fullName>
    </submittedName>
</protein>
<evidence type="ECO:0000313" key="7">
    <source>
        <dbReference type="EMBL" id="KIK96962.1"/>
    </source>
</evidence>
<sequence>MRGVLRMQQLVPVINPESAAEHTSFYTLLPRSYINHSFSPRSMAPSVLDIAFVPHSPIESQPKSVIASVLLHAYSEHQREIFSPGKGSMMDIINTSADTETKNEALRTRVAATLFILVVSFVAVSFPSLSKRVSFLSIPRVIFFIGKHFGTGVILSTAFVHLLQDAFEVLSDPVVVAHWKVNQYTGLIVLCSLLSIFLVEYISTSYVDRLQSYSSPPTSLGSTPGDESPSVLCRGRSESPKFIGTTGLDPERTPLVTAPHNHPHHPHHTQAFSYGSTAHHGHTHGHANGAASTFFEGHHRHESRDIHLSYHDRGPRLPIMYDPEEFGQDPLSGVGHAHDRDGHHHAHDLEDDEIVAHIHHHRHEAGDGEVIVGKKRQIVGILVLQLGIMIHSLVIGLTLSITSGPEFTSLLIAVIFHQLFEGLSLGIRIASLPSSEEHEFKYLNILKPVLASLFAVTTPVGIVLGIVIFGQSKDMVHMRLAQGIMSAISAGMLIYAACVEMLAGDFVMDPILWRSGLGKQVLALLSLAAGVTAMALIGT</sequence>
<evidence type="ECO:0000256" key="4">
    <source>
        <dbReference type="ARBA" id="ARBA00023136"/>
    </source>
</evidence>
<reference evidence="7 8" key="1">
    <citation type="submission" date="2014-04" db="EMBL/GenBank/DDBJ databases">
        <authorList>
            <consortium name="DOE Joint Genome Institute"/>
            <person name="Kuo A."/>
            <person name="Kohler A."/>
            <person name="Jargeat P."/>
            <person name="Nagy L.G."/>
            <person name="Floudas D."/>
            <person name="Copeland A."/>
            <person name="Barry K.W."/>
            <person name="Cichocki N."/>
            <person name="Veneault-Fourrey C."/>
            <person name="LaButti K."/>
            <person name="Lindquist E.A."/>
            <person name="Lipzen A."/>
            <person name="Lundell T."/>
            <person name="Morin E."/>
            <person name="Murat C."/>
            <person name="Sun H."/>
            <person name="Tunlid A."/>
            <person name="Henrissat B."/>
            <person name="Grigoriev I.V."/>
            <person name="Hibbett D.S."/>
            <person name="Martin F."/>
            <person name="Nordberg H.P."/>
            <person name="Cantor M.N."/>
            <person name="Hua S.X."/>
        </authorList>
    </citation>
    <scope>NUCLEOTIDE SEQUENCE [LARGE SCALE GENOMIC DNA]</scope>
    <source>
        <strain evidence="7 8">Ve08.2h10</strain>
    </source>
</reference>
<proteinExistence type="predicted"/>
<feature type="region of interest" description="Disordered" evidence="5">
    <location>
        <begin position="259"/>
        <end position="287"/>
    </location>
</feature>
<dbReference type="STRING" id="930991.A0A0D0DGE5"/>
<dbReference type="InParanoid" id="A0A0D0DGE5"/>